<evidence type="ECO:0000313" key="5">
    <source>
        <dbReference type="Proteomes" id="UP000277294"/>
    </source>
</evidence>
<name>A0A3P4B2Y4_9BURK</name>
<accession>A0A3P4B2Y4</accession>
<dbReference type="SMART" id="SM01027">
    <property type="entry name" value="Beta-Casp"/>
    <property type="match status" value="1"/>
</dbReference>
<dbReference type="Gene3D" id="3.40.50.10890">
    <property type="match status" value="1"/>
</dbReference>
<dbReference type="OrthoDB" id="9803916at2"/>
<evidence type="ECO:0000313" key="4">
    <source>
        <dbReference type="EMBL" id="VCU70659.1"/>
    </source>
</evidence>
<dbReference type="PANTHER" id="PTHR11203:SF37">
    <property type="entry name" value="INTEGRATOR COMPLEX SUBUNIT 11"/>
    <property type="match status" value="1"/>
</dbReference>
<dbReference type="Pfam" id="PF00753">
    <property type="entry name" value="Lactamase_B"/>
    <property type="match status" value="1"/>
</dbReference>
<dbReference type="InterPro" id="IPR011108">
    <property type="entry name" value="RMMBL"/>
</dbReference>
<organism evidence="4 5">
    <name type="scientific">Pigmentiphaga humi</name>
    <dbReference type="NCBI Taxonomy" id="2478468"/>
    <lineage>
        <taxon>Bacteria</taxon>
        <taxon>Pseudomonadati</taxon>
        <taxon>Pseudomonadota</taxon>
        <taxon>Betaproteobacteria</taxon>
        <taxon>Burkholderiales</taxon>
        <taxon>Alcaligenaceae</taxon>
        <taxon>Pigmentiphaga</taxon>
    </lineage>
</organism>
<dbReference type="InterPro" id="IPR022712">
    <property type="entry name" value="Beta_Casp"/>
</dbReference>
<proteinExistence type="predicted"/>
<dbReference type="Proteomes" id="UP000277294">
    <property type="component" value="Unassembled WGS sequence"/>
</dbReference>
<dbReference type="Gene3D" id="3.60.15.10">
    <property type="entry name" value="Ribonuclease Z/Hydroxyacylglutathione hydrolase-like"/>
    <property type="match status" value="1"/>
</dbReference>
<dbReference type="Pfam" id="PF10996">
    <property type="entry name" value="Beta-Casp"/>
    <property type="match status" value="1"/>
</dbReference>
<feature type="domain" description="Beta-Casp" evidence="3">
    <location>
        <begin position="247"/>
        <end position="366"/>
    </location>
</feature>
<dbReference type="InterPro" id="IPR050698">
    <property type="entry name" value="MBL"/>
</dbReference>
<dbReference type="RefSeq" id="WP_124080126.1">
    <property type="nucleotide sequence ID" value="NZ_UWPJ01000022.1"/>
</dbReference>
<dbReference type="PANTHER" id="PTHR11203">
    <property type="entry name" value="CLEAVAGE AND POLYADENYLATION SPECIFICITY FACTOR FAMILY MEMBER"/>
    <property type="match status" value="1"/>
</dbReference>
<evidence type="ECO:0000259" key="3">
    <source>
        <dbReference type="SMART" id="SM01027"/>
    </source>
</evidence>
<dbReference type="EC" id="3.1.-.-" evidence="4"/>
<evidence type="ECO:0000259" key="2">
    <source>
        <dbReference type="SMART" id="SM00849"/>
    </source>
</evidence>
<sequence length="453" mass="49024">MKLSFLGAAGTVTGSRYLLEHGGRKVLVDCGLFQGEKPLRERNWAPFPFDAQAIDAVVLTHAHLDHSGALPLLMRRGFRGPIYATPATIELCGLLLPDSGHLQEEDAAFANRHRTSRHHPALPLYTEENARHVLRYLQPLDYEREQEIVPGMRVALRYAGHILGAASARIETDAASVLFSGDLGRSDDAIMYPPSAMPAADYLVMESTYGDRRHGADDQEALLAEVVKRTVGRGGKVLIPSFAVGRAQALLLAISRLKARAAIPDVPVFLDSPMAIDMTGIYAAHHAEHRLSAQQARIMAQSATMVRTSDQSREVTQMRFPSIIVSASGMATGGRVLHHLRAMLPDRRNTVVLAGHQARGTRGARLAAGEPTLRIFAQDVPVVAEVVALKGMSAHADAEQLLAWLRTAPAAPRQVFLTHGESGPAGVLAGRIERELGWRAQVASDGQQVDLPA</sequence>
<dbReference type="SUPFAM" id="SSF56281">
    <property type="entry name" value="Metallo-hydrolase/oxidoreductase"/>
    <property type="match status" value="1"/>
</dbReference>
<dbReference type="CDD" id="cd16295">
    <property type="entry name" value="TTHA0252-CPSF-like_MBL-fold"/>
    <property type="match status" value="1"/>
</dbReference>
<evidence type="ECO:0000256" key="1">
    <source>
        <dbReference type="ARBA" id="ARBA00022801"/>
    </source>
</evidence>
<dbReference type="Pfam" id="PF07521">
    <property type="entry name" value="RMMBL"/>
    <property type="match status" value="1"/>
</dbReference>
<dbReference type="SMART" id="SM00849">
    <property type="entry name" value="Lactamase_B"/>
    <property type="match status" value="1"/>
</dbReference>
<protein>
    <submittedName>
        <fullName evidence="4">Ribonuclease</fullName>
        <ecNumber evidence="4">3.1.-.-</ecNumber>
    </submittedName>
</protein>
<dbReference type="InterPro" id="IPR036866">
    <property type="entry name" value="RibonucZ/Hydroxyglut_hydro"/>
</dbReference>
<keyword evidence="5" id="KW-1185">Reference proteome</keyword>
<feature type="domain" description="Metallo-beta-lactamase" evidence="2">
    <location>
        <begin position="13"/>
        <end position="235"/>
    </location>
</feature>
<dbReference type="InterPro" id="IPR001279">
    <property type="entry name" value="Metallo-B-lactamas"/>
</dbReference>
<reference evidence="4 5" key="1">
    <citation type="submission" date="2018-10" db="EMBL/GenBank/DDBJ databases">
        <authorList>
            <person name="Criscuolo A."/>
        </authorList>
    </citation>
    <scope>NUCLEOTIDE SEQUENCE [LARGE SCALE GENOMIC DNA]</scope>
    <source>
        <strain evidence="4">DnA1</strain>
    </source>
</reference>
<gene>
    <name evidence="4" type="ORF">PIGHUM_02735</name>
</gene>
<keyword evidence="1 4" id="KW-0378">Hydrolase</keyword>
<dbReference type="GO" id="GO:0016787">
    <property type="term" value="F:hydrolase activity"/>
    <property type="evidence" value="ECO:0007669"/>
    <property type="project" value="UniProtKB-KW"/>
</dbReference>
<dbReference type="EMBL" id="UWPJ01000022">
    <property type="protein sequence ID" value="VCU70659.1"/>
    <property type="molecule type" value="Genomic_DNA"/>
</dbReference>
<dbReference type="GO" id="GO:0004521">
    <property type="term" value="F:RNA endonuclease activity"/>
    <property type="evidence" value="ECO:0007669"/>
    <property type="project" value="TreeGrafter"/>
</dbReference>
<dbReference type="AlphaFoldDB" id="A0A3P4B2Y4"/>